<dbReference type="Pfam" id="PF08541">
    <property type="entry name" value="ACP_syn_III_C"/>
    <property type="match status" value="1"/>
</dbReference>
<evidence type="ECO:0000256" key="10">
    <source>
        <dbReference type="ARBA" id="ARBA00051096"/>
    </source>
</evidence>
<dbReference type="UniPathway" id="UPA00094"/>
<dbReference type="GO" id="GO:0005737">
    <property type="term" value="C:cytoplasm"/>
    <property type="evidence" value="ECO:0007669"/>
    <property type="project" value="UniProtKB-SubCell"/>
</dbReference>
<feature type="domain" description="Beta-ketoacyl-[acyl-carrier-protein] synthase III N-terminal" evidence="16">
    <location>
        <begin position="110"/>
        <end position="188"/>
    </location>
</feature>
<keyword evidence="5 14" id="KW-0808">Transferase</keyword>
<dbReference type="GO" id="GO:0006633">
    <property type="term" value="P:fatty acid biosynthetic process"/>
    <property type="evidence" value="ECO:0007669"/>
    <property type="project" value="UniProtKB-UniRule"/>
</dbReference>
<evidence type="ECO:0000256" key="12">
    <source>
        <dbReference type="ARBA" id="ARBA00052467"/>
    </source>
</evidence>
<keyword evidence="3 14" id="KW-0963">Cytoplasm</keyword>
<dbReference type="InterPro" id="IPR004655">
    <property type="entry name" value="FabH"/>
</dbReference>
<proteinExistence type="inferred from homology"/>
<dbReference type="Gene3D" id="3.40.47.10">
    <property type="match status" value="1"/>
</dbReference>
<organism evidence="17 18">
    <name type="scientific">Acetivibrio clariflavus (strain DSM 19732 / NBRC 101661 / EBR45)</name>
    <name type="common">Clostridium clariflavum</name>
    <dbReference type="NCBI Taxonomy" id="720554"/>
    <lineage>
        <taxon>Bacteria</taxon>
        <taxon>Bacillati</taxon>
        <taxon>Bacillota</taxon>
        <taxon>Clostridia</taxon>
        <taxon>Eubacteriales</taxon>
        <taxon>Oscillospiraceae</taxon>
        <taxon>Acetivibrio</taxon>
    </lineage>
</organism>
<dbReference type="KEGG" id="ccl:Clocl_2380"/>
<sequence>MQNRNNYGILGVGSCLPEKVFTNHDWEKLVDTTDEWITKRTGISERRILEKEQPTHELGIKAAKMALEDAGLTAEDLDLIIVATETPDYLSPSMSCLIQKGIGAKKAAAFDLNAACSGFIYSMTVAGQFIKTGVYKYVLVIGCEGLSKVMDWKDRNTCVLFGDGAGAAVLGPVEEGYGVLNTYLGAAGDLGHNLTIPCCFITEEDIAKRPNENKRVLWMDGSEVFKFAVKIMEQCTRQVLEEIGMSLDDIKLIVPHQANIRILESATKRLGVENEKVFSNLHKYGNISSASIPVALNETYREGKIAKGDNLVFVGFGGGLTWGAAVVKWSK</sequence>
<dbReference type="Proteomes" id="UP000005435">
    <property type="component" value="Chromosome"/>
</dbReference>
<keyword evidence="4 14" id="KW-0444">Lipid biosynthesis</keyword>
<dbReference type="EMBL" id="CP003065">
    <property type="protein sequence ID" value="AEV68957.1"/>
    <property type="molecule type" value="Genomic_DNA"/>
</dbReference>
<comment type="domain">
    <text evidence="14">The last Arg residue of the ACP-binding site is essential for the weak association between ACP/AcpP and FabH.</text>
</comment>
<dbReference type="EC" id="2.3.1.180" evidence="14"/>
<dbReference type="GO" id="GO:0004315">
    <property type="term" value="F:3-oxoacyl-[acyl-carrier-protein] synthase activity"/>
    <property type="evidence" value="ECO:0007669"/>
    <property type="project" value="InterPro"/>
</dbReference>
<evidence type="ECO:0000256" key="2">
    <source>
        <dbReference type="ARBA" id="ARBA00008642"/>
    </source>
</evidence>
<dbReference type="InterPro" id="IPR013747">
    <property type="entry name" value="ACP_syn_III_C"/>
</dbReference>
<comment type="subunit">
    <text evidence="14">Homodimer.</text>
</comment>
<dbReference type="SUPFAM" id="SSF53901">
    <property type="entry name" value="Thiolase-like"/>
    <property type="match status" value="1"/>
</dbReference>
<dbReference type="PROSITE" id="PS51257">
    <property type="entry name" value="PROKAR_LIPOPROTEIN"/>
    <property type="match status" value="1"/>
</dbReference>
<evidence type="ECO:0000256" key="3">
    <source>
        <dbReference type="ARBA" id="ARBA00022490"/>
    </source>
</evidence>
<comment type="pathway">
    <text evidence="1 14">Lipid metabolism; fatty acid biosynthesis.</text>
</comment>
<evidence type="ECO:0000256" key="5">
    <source>
        <dbReference type="ARBA" id="ARBA00022679"/>
    </source>
</evidence>
<dbReference type="eggNOG" id="COG0332">
    <property type="taxonomic scope" value="Bacteria"/>
</dbReference>
<dbReference type="FunFam" id="3.40.47.10:FF:000004">
    <property type="entry name" value="3-oxoacyl-[acyl-carrier-protein] synthase 3"/>
    <property type="match status" value="1"/>
</dbReference>
<evidence type="ECO:0000256" key="11">
    <source>
        <dbReference type="ARBA" id="ARBA00052407"/>
    </source>
</evidence>
<comment type="subcellular location">
    <subcellularLocation>
        <location evidence="14">Cytoplasm</location>
    </subcellularLocation>
</comment>
<gene>
    <name evidence="14" type="primary">fabH</name>
    <name evidence="17" type="ordered locus">Clocl_2380</name>
</gene>
<evidence type="ECO:0000256" key="1">
    <source>
        <dbReference type="ARBA" id="ARBA00005194"/>
    </source>
</evidence>
<reference evidence="17 18" key="2">
    <citation type="journal article" date="2012" name="Stand. Genomic Sci.">
        <title>Complete Genome Sequence of Clostridium clariflavum DSM 19732.</title>
        <authorList>
            <person name="Izquierdo J.A."/>
            <person name="Goodwin L."/>
            <person name="Davenport K.W."/>
            <person name="Teshima H."/>
            <person name="Bruce D."/>
            <person name="Detter C."/>
            <person name="Tapia R."/>
            <person name="Han S."/>
            <person name="Land M."/>
            <person name="Hauser L."/>
            <person name="Jeffries C.D."/>
            <person name="Han J."/>
            <person name="Pitluck S."/>
            <person name="Nolan M."/>
            <person name="Chen A."/>
            <person name="Huntemann M."/>
            <person name="Mavromatis K."/>
            <person name="Mikhailova N."/>
            <person name="Liolios K."/>
            <person name="Woyke T."/>
            <person name="Lynd L.R."/>
        </authorList>
    </citation>
    <scope>NUCLEOTIDE SEQUENCE [LARGE SCALE GENOMIC DNA]</scope>
    <source>
        <strain evidence="18">DSM 19732 / NBRC 101661 / EBR45</strain>
    </source>
</reference>
<dbReference type="HAMAP" id="MF_01815">
    <property type="entry name" value="FabH"/>
    <property type="match status" value="1"/>
</dbReference>
<evidence type="ECO:0000259" key="15">
    <source>
        <dbReference type="Pfam" id="PF08541"/>
    </source>
</evidence>
<feature type="active site" evidence="14">
    <location>
        <position position="256"/>
    </location>
</feature>
<feature type="active site" evidence="14">
    <location>
        <position position="116"/>
    </location>
</feature>
<keyword evidence="9 14" id="KW-0012">Acyltransferase</keyword>
<dbReference type="RefSeq" id="WP_014255526.1">
    <property type="nucleotide sequence ID" value="NC_016627.1"/>
</dbReference>
<dbReference type="InterPro" id="IPR013751">
    <property type="entry name" value="ACP_syn_III_N"/>
</dbReference>
<evidence type="ECO:0000256" key="7">
    <source>
        <dbReference type="ARBA" id="ARBA00023098"/>
    </source>
</evidence>
<evidence type="ECO:0000259" key="16">
    <source>
        <dbReference type="Pfam" id="PF08545"/>
    </source>
</evidence>
<evidence type="ECO:0000256" key="13">
    <source>
        <dbReference type="ARBA" id="ARBA00052985"/>
    </source>
</evidence>
<evidence type="ECO:0000313" key="17">
    <source>
        <dbReference type="EMBL" id="AEV68957.1"/>
    </source>
</evidence>
<dbReference type="NCBIfam" id="NF006829">
    <property type="entry name" value="PRK09352.1"/>
    <property type="match status" value="1"/>
</dbReference>
<comment type="catalytic activity">
    <reaction evidence="11">
        <text>(2S)-2-methylbutanoyl-CoA + malonyl-[ACP] + H(+) = (4S)-4-methyl-3-oxohexanoyl-[ACP] + CO2 + CoA</text>
        <dbReference type="Rhea" id="RHEA:42276"/>
        <dbReference type="Rhea" id="RHEA-COMP:9623"/>
        <dbReference type="Rhea" id="RHEA-COMP:17148"/>
        <dbReference type="ChEBI" id="CHEBI:15378"/>
        <dbReference type="ChEBI" id="CHEBI:16526"/>
        <dbReference type="ChEBI" id="CHEBI:57287"/>
        <dbReference type="ChEBI" id="CHEBI:78449"/>
        <dbReference type="ChEBI" id="CHEBI:88166"/>
        <dbReference type="ChEBI" id="CHEBI:167462"/>
        <dbReference type="EC" id="2.3.1.300"/>
    </reaction>
    <physiologicalReaction direction="left-to-right" evidence="11">
        <dbReference type="Rhea" id="RHEA:42277"/>
    </physiologicalReaction>
</comment>
<dbReference type="HOGENOM" id="CLU_039592_3_1_9"/>
<dbReference type="PANTHER" id="PTHR34069">
    <property type="entry name" value="3-OXOACYL-[ACYL-CARRIER-PROTEIN] SYNTHASE 3"/>
    <property type="match status" value="1"/>
</dbReference>
<comment type="function">
    <text evidence="14">Catalyzes the condensation reaction of fatty acid synthesis by the addition to an acyl acceptor of two carbons from malonyl-ACP. Catalyzes the first condensation reaction which initiates fatty acid synthesis and may therefore play a role in governing the total rate of fatty acid production. Possesses both acetoacetyl-ACP synthase and acetyl transacylase activities. Its substrate specificity determines the biosynthesis of branched-chain and/or straight-chain of fatty acids.</text>
</comment>
<keyword evidence="6 14" id="KW-0276">Fatty acid metabolism</keyword>
<evidence type="ECO:0000256" key="6">
    <source>
        <dbReference type="ARBA" id="ARBA00022832"/>
    </source>
</evidence>
<keyword evidence="14" id="KW-0511">Multifunctional enzyme</keyword>
<dbReference type="CDD" id="cd00830">
    <property type="entry name" value="KAS_III"/>
    <property type="match status" value="1"/>
</dbReference>
<dbReference type="InterPro" id="IPR016039">
    <property type="entry name" value="Thiolase-like"/>
</dbReference>
<evidence type="ECO:0000313" key="18">
    <source>
        <dbReference type="Proteomes" id="UP000005435"/>
    </source>
</evidence>
<keyword evidence="8 14" id="KW-0275">Fatty acid biosynthesis</keyword>
<evidence type="ECO:0000256" key="4">
    <source>
        <dbReference type="ARBA" id="ARBA00022516"/>
    </source>
</evidence>
<evidence type="ECO:0000256" key="14">
    <source>
        <dbReference type="HAMAP-Rule" id="MF_01815"/>
    </source>
</evidence>
<dbReference type="GO" id="GO:0044550">
    <property type="term" value="P:secondary metabolite biosynthetic process"/>
    <property type="evidence" value="ECO:0007669"/>
    <property type="project" value="TreeGrafter"/>
</dbReference>
<feature type="region of interest" description="ACP-binding" evidence="14">
    <location>
        <begin position="257"/>
        <end position="261"/>
    </location>
</feature>
<protein>
    <recommendedName>
        <fullName evidence="14">Beta-ketoacyl-[acyl-carrier-protein] synthase III</fullName>
        <shortName evidence="14">Beta-ketoacyl-ACP synthase III</shortName>
        <shortName evidence="14">KAS III</shortName>
        <ecNumber evidence="14">2.3.1.180</ecNumber>
    </recommendedName>
    <alternativeName>
        <fullName evidence="14">3-oxoacyl-[acyl-carrier-protein] synthase 3</fullName>
    </alternativeName>
    <alternativeName>
        <fullName evidence="14">3-oxoacyl-[acyl-carrier-protein] synthase III</fullName>
    </alternativeName>
</protein>
<evidence type="ECO:0000256" key="9">
    <source>
        <dbReference type="ARBA" id="ARBA00023315"/>
    </source>
</evidence>
<comment type="similarity">
    <text evidence="2 14">Belongs to the thiolase-like superfamily. FabH family.</text>
</comment>
<comment type="catalytic activity">
    <reaction evidence="10">
        <text>malonyl-[ACP] + acetyl-CoA + H(+) = 3-oxobutanoyl-[ACP] + CO2 + CoA</text>
        <dbReference type="Rhea" id="RHEA:12080"/>
        <dbReference type="Rhea" id="RHEA-COMP:9623"/>
        <dbReference type="Rhea" id="RHEA-COMP:9625"/>
        <dbReference type="ChEBI" id="CHEBI:15378"/>
        <dbReference type="ChEBI" id="CHEBI:16526"/>
        <dbReference type="ChEBI" id="CHEBI:57287"/>
        <dbReference type="ChEBI" id="CHEBI:57288"/>
        <dbReference type="ChEBI" id="CHEBI:78449"/>
        <dbReference type="ChEBI" id="CHEBI:78450"/>
        <dbReference type="EC" id="2.3.1.180"/>
    </reaction>
    <physiologicalReaction direction="left-to-right" evidence="10">
        <dbReference type="Rhea" id="RHEA:12081"/>
    </physiologicalReaction>
</comment>
<name>G8LZ13_ACECE</name>
<dbReference type="PANTHER" id="PTHR34069:SF2">
    <property type="entry name" value="BETA-KETOACYL-[ACYL-CARRIER-PROTEIN] SYNTHASE III"/>
    <property type="match status" value="1"/>
</dbReference>
<feature type="active site" evidence="14">
    <location>
        <position position="286"/>
    </location>
</feature>
<dbReference type="NCBIfam" id="TIGR00747">
    <property type="entry name" value="fabH"/>
    <property type="match status" value="1"/>
</dbReference>
<dbReference type="GO" id="GO:0033818">
    <property type="term" value="F:beta-ketoacyl-acyl-carrier-protein synthase III activity"/>
    <property type="evidence" value="ECO:0007669"/>
    <property type="project" value="UniProtKB-UniRule"/>
</dbReference>
<feature type="domain" description="Beta-ketoacyl-[acyl-carrier-protein] synthase III C-terminal" evidence="15">
    <location>
        <begin position="240"/>
        <end position="329"/>
    </location>
</feature>
<accession>G8LZ13</accession>
<keyword evidence="7 14" id="KW-0443">Lipid metabolism</keyword>
<comment type="catalytic activity">
    <reaction evidence="13">
        <text>3-methylbutanoyl-CoA + malonyl-[ACP] + H(+) = 5-methyl-3-oxohexanoyl-[ACP] + CO2 + CoA</text>
        <dbReference type="Rhea" id="RHEA:42272"/>
        <dbReference type="Rhea" id="RHEA-COMP:9623"/>
        <dbReference type="Rhea" id="RHEA-COMP:9941"/>
        <dbReference type="ChEBI" id="CHEBI:15378"/>
        <dbReference type="ChEBI" id="CHEBI:16526"/>
        <dbReference type="ChEBI" id="CHEBI:57287"/>
        <dbReference type="ChEBI" id="CHEBI:57345"/>
        <dbReference type="ChEBI" id="CHEBI:78449"/>
        <dbReference type="ChEBI" id="CHEBI:78822"/>
        <dbReference type="EC" id="2.3.1.300"/>
    </reaction>
    <physiologicalReaction direction="left-to-right" evidence="13">
        <dbReference type="Rhea" id="RHEA:42273"/>
    </physiologicalReaction>
</comment>
<comment type="catalytic activity">
    <reaction evidence="12">
        <text>2-methylpropanoyl-CoA + malonyl-[ACP] + H(+) = 4-methyl-3-oxopentanoyl-[ACP] + CO2 + CoA</text>
        <dbReference type="Rhea" id="RHEA:42268"/>
        <dbReference type="Rhea" id="RHEA-COMP:9623"/>
        <dbReference type="Rhea" id="RHEA-COMP:9940"/>
        <dbReference type="ChEBI" id="CHEBI:15378"/>
        <dbReference type="ChEBI" id="CHEBI:16526"/>
        <dbReference type="ChEBI" id="CHEBI:57287"/>
        <dbReference type="ChEBI" id="CHEBI:57338"/>
        <dbReference type="ChEBI" id="CHEBI:78449"/>
        <dbReference type="ChEBI" id="CHEBI:78820"/>
        <dbReference type="EC" id="2.3.1.300"/>
    </reaction>
    <physiologicalReaction direction="left-to-right" evidence="12">
        <dbReference type="Rhea" id="RHEA:42269"/>
    </physiologicalReaction>
</comment>
<evidence type="ECO:0000256" key="8">
    <source>
        <dbReference type="ARBA" id="ARBA00023160"/>
    </source>
</evidence>
<dbReference type="Pfam" id="PF08545">
    <property type="entry name" value="ACP_syn_III"/>
    <property type="match status" value="1"/>
</dbReference>
<reference evidence="18" key="1">
    <citation type="submission" date="2011-12" db="EMBL/GenBank/DDBJ databases">
        <title>Complete sequence of Clostridium clariflavum DSM 19732.</title>
        <authorList>
            <consortium name="US DOE Joint Genome Institute"/>
            <person name="Lucas S."/>
            <person name="Han J."/>
            <person name="Lapidus A."/>
            <person name="Cheng J.-F."/>
            <person name="Goodwin L."/>
            <person name="Pitluck S."/>
            <person name="Peters L."/>
            <person name="Teshima H."/>
            <person name="Detter J.C."/>
            <person name="Han C."/>
            <person name="Tapia R."/>
            <person name="Land M."/>
            <person name="Hauser L."/>
            <person name="Kyrpides N."/>
            <person name="Ivanova N."/>
            <person name="Pagani I."/>
            <person name="Kitzmiller T."/>
            <person name="Lynd L."/>
            <person name="Izquierdo J."/>
            <person name="Woyke T."/>
        </authorList>
    </citation>
    <scope>NUCLEOTIDE SEQUENCE [LARGE SCALE GENOMIC DNA]</scope>
    <source>
        <strain evidence="18">DSM 19732 / NBRC 101661 / EBR45</strain>
    </source>
</reference>
<dbReference type="STRING" id="720554.Clocl_2380"/>
<dbReference type="AlphaFoldDB" id="G8LZ13"/>
<keyword evidence="18" id="KW-1185">Reference proteome</keyword>